<dbReference type="AlphaFoldDB" id="A0A0B5NIR5"/>
<keyword evidence="3" id="KW-0614">Plasmid</keyword>
<name>A0A0B5NIR5_BACTU</name>
<dbReference type="KEGG" id="btw:BF38_5919"/>
<reference evidence="3 5" key="3">
    <citation type="submission" date="2020-05" db="EMBL/GenBank/DDBJ databases">
        <title>FDA dAtabase for Regulatory Grade micrObial Sequences (FDA-ARGOS): Supporting development and validation of Infectious Disease Dx tests.</title>
        <authorList>
            <person name="Nelson B."/>
            <person name="Plummer A."/>
            <person name="Tallon L."/>
            <person name="Sadzewicz L."/>
            <person name="Zhao X."/>
            <person name="Vavikolanu K."/>
            <person name="Mehta A."/>
            <person name="Aluvathingal J."/>
            <person name="Nadendla S."/>
            <person name="Myers T."/>
            <person name="Yan Y."/>
            <person name="Sichtig H."/>
        </authorList>
    </citation>
    <scope>NUCLEOTIDE SEQUENCE [LARGE SCALE GENOMIC DNA]</scope>
    <source>
        <strain evidence="3 5">FDAARGOS_795</strain>
        <plasmid evidence="3 5">unnamed3</plasmid>
    </source>
</reference>
<dbReference type="Proteomes" id="UP001181533">
    <property type="component" value="Unassembled WGS sequence"/>
</dbReference>
<proteinExistence type="predicted"/>
<reference evidence="2" key="2">
    <citation type="submission" date="2019-07" db="EMBL/GenBank/DDBJ databases">
        <title>Phylogenomic Reclassification of ATCC Bacillus Strains and Various Taxa within the Genus Bacillus.</title>
        <authorList>
            <person name="Riojas M.A."/>
            <person name="Frank A.M."/>
            <person name="Fenn S.L."/>
            <person name="King S.P."/>
            <person name="Brower S.M."/>
            <person name="Hazbon M.H."/>
        </authorList>
    </citation>
    <scope>NUCLEOTIDE SEQUENCE</scope>
    <source>
        <strain evidence="2">ATCC 35646</strain>
    </source>
</reference>
<reference evidence="1 4" key="1">
    <citation type="journal article" date="2015" name="Genome Announc.">
        <title>Complete genome sequences for 35 biothreat assay-relevant bacillus species.</title>
        <authorList>
            <person name="Johnson S.L."/>
            <person name="Daligault H.E."/>
            <person name="Davenport K.W."/>
            <person name="Jaissle J."/>
            <person name="Frey K.G."/>
            <person name="Ladner J.T."/>
            <person name="Broomall S.M."/>
            <person name="Bishop-Lilly K.A."/>
            <person name="Bruce D.C."/>
            <person name="Gibbons H.S."/>
            <person name="Coyne S.R."/>
            <person name="Lo C.C."/>
            <person name="Meincke L."/>
            <person name="Munk A.C."/>
            <person name="Koroleva G.I."/>
            <person name="Rosenzweig C.N."/>
            <person name="Palacios G.F."/>
            <person name="Redden C.L."/>
            <person name="Minogue T.D."/>
            <person name="Chain P.S."/>
        </authorList>
    </citation>
    <scope>NUCLEOTIDE SEQUENCE [LARGE SCALE GENOMIC DNA]</scope>
    <source>
        <strain evidence="1 4">HD1011</strain>
        <plasmid evidence="1 4">2</plasmid>
    </source>
</reference>
<protein>
    <submittedName>
        <fullName evidence="3">Uncharacterized protein</fullName>
    </submittedName>
</protein>
<evidence type="ECO:0000313" key="3">
    <source>
        <dbReference type="EMBL" id="QKH22649.1"/>
    </source>
</evidence>
<sequence length="107" mass="12594">MTVQYDYKAMIQANKDFDVSTLENARHYVQQLSQGRSYTSVKDLLAGIDWLHTQAHHNIARYDGEATPQQLEHMKDVKQLYYVQKQKLSEVFKTYKNYGFDPSQVLF</sequence>
<dbReference type="Proteomes" id="UP000031876">
    <property type="component" value="Plasmid 2"/>
</dbReference>
<dbReference type="RefSeq" id="WP_000218244.1">
    <property type="nucleotide sequence ID" value="NZ_CP009334.1"/>
</dbReference>
<organism evidence="3 5">
    <name type="scientific">Bacillus thuringiensis</name>
    <dbReference type="NCBI Taxonomy" id="1428"/>
    <lineage>
        <taxon>Bacteria</taxon>
        <taxon>Bacillati</taxon>
        <taxon>Bacillota</taxon>
        <taxon>Bacilli</taxon>
        <taxon>Bacillales</taxon>
        <taxon>Bacillaceae</taxon>
        <taxon>Bacillus</taxon>
        <taxon>Bacillus cereus group</taxon>
    </lineage>
</organism>
<evidence type="ECO:0000313" key="2">
    <source>
        <dbReference type="EMBL" id="MDR4174771.1"/>
    </source>
</evidence>
<geneLocation type="plasmid" evidence="1 4">
    <name>2</name>
</geneLocation>
<evidence type="ECO:0000313" key="1">
    <source>
        <dbReference type="EMBL" id="AJG73861.1"/>
    </source>
</evidence>
<evidence type="ECO:0000313" key="4">
    <source>
        <dbReference type="Proteomes" id="UP000031876"/>
    </source>
</evidence>
<geneLocation type="plasmid" evidence="3 5">
    <name>unnamed3</name>
</geneLocation>
<dbReference type="EMBL" id="VKQN01000001">
    <property type="protein sequence ID" value="MDR4174771.1"/>
    <property type="molecule type" value="Genomic_DNA"/>
</dbReference>
<accession>A0A0B5NIR5</accession>
<dbReference type="EMBL" id="CP009334">
    <property type="protein sequence ID" value="AJG73861.1"/>
    <property type="molecule type" value="Genomic_DNA"/>
</dbReference>
<dbReference type="Proteomes" id="UP000501107">
    <property type="component" value="Plasmid unnamed3"/>
</dbReference>
<evidence type="ECO:0000313" key="5">
    <source>
        <dbReference type="Proteomes" id="UP000501107"/>
    </source>
</evidence>
<dbReference type="EMBL" id="CP053979">
    <property type="protein sequence ID" value="QKH22649.1"/>
    <property type="molecule type" value="Genomic_DNA"/>
</dbReference>
<gene>
    <name evidence="1" type="ORF">BF38_5919</name>
    <name evidence="2" type="ORF">FO599_01315</name>
    <name evidence="3" type="ORF">FOC89_01285</name>
</gene>